<keyword evidence="1" id="KW-0175">Coiled coil</keyword>
<protein>
    <submittedName>
        <fullName evidence="2">Uncharacterized protein</fullName>
    </submittedName>
</protein>
<dbReference type="GO" id="GO:0008855">
    <property type="term" value="F:exodeoxyribonuclease VII activity"/>
    <property type="evidence" value="ECO:0007669"/>
    <property type="project" value="InterPro"/>
</dbReference>
<dbReference type="STRING" id="1801668.A3D46_03205"/>
<proteinExistence type="predicted"/>
<gene>
    <name evidence="2" type="ORF">A3D46_03205</name>
</gene>
<comment type="caution">
    <text evidence="2">The sequence shown here is derived from an EMBL/GenBank/DDBJ whole genome shotgun (WGS) entry which is preliminary data.</text>
</comment>
<sequence length="72" mass="8422">MAKEKQDSKNLNDNLKRLAEITAWFDKQEEIDVEEGLNKVKEASILIKASKERLRAVENEFEEIKKEMDAEI</sequence>
<dbReference type="GO" id="GO:0009318">
    <property type="term" value="C:exodeoxyribonuclease VII complex"/>
    <property type="evidence" value="ECO:0007669"/>
    <property type="project" value="InterPro"/>
</dbReference>
<evidence type="ECO:0000256" key="1">
    <source>
        <dbReference type="SAM" id="Coils"/>
    </source>
</evidence>
<dbReference type="AlphaFoldDB" id="A0A1G2E8W9"/>
<organism evidence="2 3">
    <name type="scientific">Candidatus Nealsonbacteria bacterium RIFCSPHIGHO2_02_FULL_43_13</name>
    <dbReference type="NCBI Taxonomy" id="1801668"/>
    <lineage>
        <taxon>Bacteria</taxon>
        <taxon>Candidatus Nealsoniibacteriota</taxon>
    </lineage>
</organism>
<dbReference type="Proteomes" id="UP000178703">
    <property type="component" value="Unassembled WGS sequence"/>
</dbReference>
<accession>A0A1G2E8W9</accession>
<dbReference type="InterPro" id="IPR037004">
    <property type="entry name" value="Exonuc_VII_ssu_sf"/>
</dbReference>
<name>A0A1G2E8W9_9BACT</name>
<dbReference type="GO" id="GO:0006308">
    <property type="term" value="P:DNA catabolic process"/>
    <property type="evidence" value="ECO:0007669"/>
    <property type="project" value="InterPro"/>
</dbReference>
<evidence type="ECO:0000313" key="2">
    <source>
        <dbReference type="EMBL" id="OGZ22042.1"/>
    </source>
</evidence>
<evidence type="ECO:0000313" key="3">
    <source>
        <dbReference type="Proteomes" id="UP000178703"/>
    </source>
</evidence>
<dbReference type="EMBL" id="MHMD01000009">
    <property type="protein sequence ID" value="OGZ22042.1"/>
    <property type="molecule type" value="Genomic_DNA"/>
</dbReference>
<feature type="coiled-coil region" evidence="1">
    <location>
        <begin position="1"/>
        <end position="71"/>
    </location>
</feature>
<reference evidence="2 3" key="1">
    <citation type="journal article" date="2016" name="Nat. Commun.">
        <title>Thousands of microbial genomes shed light on interconnected biogeochemical processes in an aquifer system.</title>
        <authorList>
            <person name="Anantharaman K."/>
            <person name="Brown C.T."/>
            <person name="Hug L.A."/>
            <person name="Sharon I."/>
            <person name="Castelle C.J."/>
            <person name="Probst A.J."/>
            <person name="Thomas B.C."/>
            <person name="Singh A."/>
            <person name="Wilkins M.J."/>
            <person name="Karaoz U."/>
            <person name="Brodie E.L."/>
            <person name="Williams K.H."/>
            <person name="Hubbard S.S."/>
            <person name="Banfield J.F."/>
        </authorList>
    </citation>
    <scope>NUCLEOTIDE SEQUENCE [LARGE SCALE GENOMIC DNA]</scope>
</reference>
<dbReference type="Gene3D" id="1.10.287.1040">
    <property type="entry name" value="Exonuclease VII, small subunit"/>
    <property type="match status" value="1"/>
</dbReference>